<dbReference type="PANTHER" id="PTHR42648:SF26">
    <property type="entry name" value="INTEGRASE CATALYTIC DOMAIN-CONTAINING PROTEIN"/>
    <property type="match status" value="1"/>
</dbReference>
<evidence type="ECO:0000256" key="1">
    <source>
        <dbReference type="ARBA" id="ARBA00022670"/>
    </source>
</evidence>
<name>A0AAV0F1B2_9ASTE</name>
<dbReference type="InterPro" id="IPR025724">
    <property type="entry name" value="GAG-pre-integrase_dom"/>
</dbReference>
<dbReference type="SUPFAM" id="SSF56672">
    <property type="entry name" value="DNA/RNA polymerases"/>
    <property type="match status" value="1"/>
</dbReference>
<dbReference type="Pfam" id="PF13976">
    <property type="entry name" value="gag_pre-integrs"/>
    <property type="match status" value="1"/>
</dbReference>
<dbReference type="InterPro" id="IPR043502">
    <property type="entry name" value="DNA/RNA_pol_sf"/>
</dbReference>
<dbReference type="Gene3D" id="3.30.420.10">
    <property type="entry name" value="Ribonuclease H-like superfamily/Ribonuclease H"/>
    <property type="match status" value="1"/>
</dbReference>
<dbReference type="Proteomes" id="UP001152523">
    <property type="component" value="Unassembled WGS sequence"/>
</dbReference>
<evidence type="ECO:0000256" key="4">
    <source>
        <dbReference type="ARBA" id="ARBA00022801"/>
    </source>
</evidence>
<dbReference type="Pfam" id="PF22936">
    <property type="entry name" value="Pol_BBD"/>
    <property type="match status" value="1"/>
</dbReference>
<dbReference type="InterPro" id="IPR012337">
    <property type="entry name" value="RNaseH-like_sf"/>
</dbReference>
<reference evidence="7" key="1">
    <citation type="submission" date="2022-07" db="EMBL/GenBank/DDBJ databases">
        <authorList>
            <person name="Macas J."/>
            <person name="Novak P."/>
            <person name="Neumann P."/>
        </authorList>
    </citation>
    <scope>NUCLEOTIDE SEQUENCE</scope>
</reference>
<dbReference type="PROSITE" id="PS50994">
    <property type="entry name" value="INTEGRASE"/>
    <property type="match status" value="1"/>
</dbReference>
<comment type="caution">
    <text evidence="7">The sequence shown here is derived from an EMBL/GenBank/DDBJ whole genome shotgun (WGS) entry which is preliminary data.</text>
</comment>
<dbReference type="GO" id="GO:0004190">
    <property type="term" value="F:aspartic-type endopeptidase activity"/>
    <property type="evidence" value="ECO:0007669"/>
    <property type="project" value="UniProtKB-KW"/>
</dbReference>
<feature type="compositionally biased region" description="Polar residues" evidence="5">
    <location>
        <begin position="478"/>
        <end position="487"/>
    </location>
</feature>
<dbReference type="EMBL" id="CAMAPF010000955">
    <property type="protein sequence ID" value="CAH9129275.1"/>
    <property type="molecule type" value="Genomic_DNA"/>
</dbReference>
<dbReference type="Pfam" id="PF00665">
    <property type="entry name" value="rve"/>
    <property type="match status" value="1"/>
</dbReference>
<feature type="compositionally biased region" description="Polar residues" evidence="5">
    <location>
        <begin position="504"/>
        <end position="513"/>
    </location>
</feature>
<dbReference type="Pfam" id="PF25597">
    <property type="entry name" value="SH3_retrovirus"/>
    <property type="match status" value="1"/>
</dbReference>
<dbReference type="GO" id="GO:0046872">
    <property type="term" value="F:metal ion binding"/>
    <property type="evidence" value="ECO:0007669"/>
    <property type="project" value="UniProtKB-KW"/>
</dbReference>
<evidence type="ECO:0000256" key="5">
    <source>
        <dbReference type="SAM" id="MobiDB-lite"/>
    </source>
</evidence>
<evidence type="ECO:0000313" key="7">
    <source>
        <dbReference type="EMBL" id="CAH9129275.1"/>
    </source>
</evidence>
<feature type="compositionally biased region" description="Low complexity" evidence="5">
    <location>
        <begin position="565"/>
        <end position="580"/>
    </location>
</feature>
<dbReference type="InterPro" id="IPR039537">
    <property type="entry name" value="Retrotran_Ty1/copia-like"/>
</dbReference>
<dbReference type="AlphaFoldDB" id="A0AAV0F1B2"/>
<dbReference type="InterPro" id="IPR054722">
    <property type="entry name" value="PolX-like_BBD"/>
</dbReference>
<keyword evidence="1" id="KW-0645">Protease</keyword>
<organism evidence="7 8">
    <name type="scientific">Cuscuta epithymum</name>
    <dbReference type="NCBI Taxonomy" id="186058"/>
    <lineage>
        <taxon>Eukaryota</taxon>
        <taxon>Viridiplantae</taxon>
        <taxon>Streptophyta</taxon>
        <taxon>Embryophyta</taxon>
        <taxon>Tracheophyta</taxon>
        <taxon>Spermatophyta</taxon>
        <taxon>Magnoliopsida</taxon>
        <taxon>eudicotyledons</taxon>
        <taxon>Gunneridae</taxon>
        <taxon>Pentapetalae</taxon>
        <taxon>asterids</taxon>
        <taxon>lamiids</taxon>
        <taxon>Solanales</taxon>
        <taxon>Convolvulaceae</taxon>
        <taxon>Cuscuteae</taxon>
        <taxon>Cuscuta</taxon>
        <taxon>Cuscuta subgen. Cuscuta</taxon>
    </lineage>
</organism>
<dbReference type="InterPro" id="IPR036397">
    <property type="entry name" value="RNaseH_sf"/>
</dbReference>
<dbReference type="GO" id="GO:0006508">
    <property type="term" value="P:proteolysis"/>
    <property type="evidence" value="ECO:0007669"/>
    <property type="project" value="UniProtKB-KW"/>
</dbReference>
<dbReference type="Pfam" id="PF07727">
    <property type="entry name" value="RVT_2"/>
    <property type="match status" value="1"/>
</dbReference>
<evidence type="ECO:0000259" key="6">
    <source>
        <dbReference type="PROSITE" id="PS50994"/>
    </source>
</evidence>
<sequence>MHCPSRFSQNSTPALMTSNSDANASLWFPDSGASAHMTPSEGILVNKFPYTGSHFVSVANGSQLSIANIGDIPLSSSSLPLVLKSVYHVPQIKFNLLSIQKLCADNNCIVIFDKNSFFVKDKISGAVLLQAPSKGHLYPVSLSYPSSLALSSVSVPGVLWHRRLGHCGDSILHSLNKQKHISSSSSFSHDCISCRLGKSQRLPFSDASHSCFEPLQLIHSDVWQSPVLSNLRFKYYVCFIDDFSRFTRLYPMHRKDEVFTHFKNFKALVENLFTTRIKIFQSDGGGEFVNSNMQQFFNTHGIYFRKSCPDTPQQNGVAERKHKHLLELTRTMLLEASIPSTFWVDAILTAAYIINRLPTPLLFGVSPYAKLFHKAPDYSFFRVFGCSCFPNIYATSSNKLSPRSVHCVFIGYASGYKGYRCLEPKSGRVYISGHVRFIEDNFPFPTLSSIPLESVGSDVSVPPSSDFCLPNTASPASVLTMPRTTSQIPPPLTSPTNTTLPNQGPATSSSTHLLPSRMSTPPSPKTPSTHGHNDSPLAETEFQVSSPPGTAATSSPLTMVLTNQSASSPVSSSPLSTIPPVSHPNCHPMQTRAKSGIFKPKTIFNLQTVVNQADPTCFSEAHKNLKWREAMAEEFNALITNNTWDLVPFDSTKNVVGSKWIYKTKFHSDGSIERHKARLVAQGFNQQAGIDFSETFSPVIKPTTVRIVLTLAVSFGWVMRKLDVKNAFLHGQLTEEVYMREPRGFVHPLYPDHVCRLRKAIYGFKQAPRAWFHRFSSFLLSHNFLCS</sequence>
<dbReference type="PANTHER" id="PTHR42648">
    <property type="entry name" value="TRANSPOSASE, PUTATIVE-RELATED"/>
    <property type="match status" value="1"/>
</dbReference>
<proteinExistence type="predicted"/>
<feature type="region of interest" description="Disordered" evidence="5">
    <location>
        <begin position="478"/>
        <end position="583"/>
    </location>
</feature>
<dbReference type="SUPFAM" id="SSF53098">
    <property type="entry name" value="Ribonuclease H-like"/>
    <property type="match status" value="1"/>
</dbReference>
<keyword evidence="8" id="KW-1185">Reference proteome</keyword>
<keyword evidence="2" id="KW-0479">Metal-binding</keyword>
<feature type="compositionally biased region" description="Low complexity" evidence="5">
    <location>
        <begin position="545"/>
        <end position="556"/>
    </location>
</feature>
<evidence type="ECO:0000313" key="8">
    <source>
        <dbReference type="Proteomes" id="UP001152523"/>
    </source>
</evidence>
<protein>
    <recommendedName>
        <fullName evidence="6">Integrase catalytic domain-containing protein</fullName>
    </recommendedName>
</protein>
<dbReference type="InterPro" id="IPR013103">
    <property type="entry name" value="RVT_2"/>
</dbReference>
<evidence type="ECO:0000256" key="3">
    <source>
        <dbReference type="ARBA" id="ARBA00022750"/>
    </source>
</evidence>
<dbReference type="InterPro" id="IPR001584">
    <property type="entry name" value="Integrase_cat-core"/>
</dbReference>
<keyword evidence="4" id="KW-0378">Hydrolase</keyword>
<dbReference type="GO" id="GO:0015074">
    <property type="term" value="P:DNA integration"/>
    <property type="evidence" value="ECO:0007669"/>
    <property type="project" value="InterPro"/>
</dbReference>
<dbReference type="GO" id="GO:0003676">
    <property type="term" value="F:nucleic acid binding"/>
    <property type="evidence" value="ECO:0007669"/>
    <property type="project" value="InterPro"/>
</dbReference>
<evidence type="ECO:0000256" key="2">
    <source>
        <dbReference type="ARBA" id="ARBA00022723"/>
    </source>
</evidence>
<gene>
    <name evidence="7" type="ORF">CEPIT_LOCUS29720</name>
</gene>
<accession>A0AAV0F1B2</accession>
<keyword evidence="3" id="KW-0064">Aspartyl protease</keyword>
<feature type="domain" description="Integrase catalytic" evidence="6">
    <location>
        <begin position="210"/>
        <end position="375"/>
    </location>
</feature>
<dbReference type="InterPro" id="IPR057670">
    <property type="entry name" value="SH3_retrovirus"/>
</dbReference>